<evidence type="ECO:0000256" key="4">
    <source>
        <dbReference type="ARBA" id="ARBA00023136"/>
    </source>
</evidence>
<keyword evidence="2 5" id="KW-0812">Transmembrane</keyword>
<dbReference type="RefSeq" id="WP_088772867.1">
    <property type="nucleotide sequence ID" value="NZ_AP023082.1"/>
</dbReference>
<evidence type="ECO:0000256" key="3">
    <source>
        <dbReference type="ARBA" id="ARBA00022989"/>
    </source>
</evidence>
<keyword evidence="8" id="KW-1185">Reference proteome</keyword>
<gene>
    <name evidence="7" type="ORF">CDV26_08240</name>
</gene>
<evidence type="ECO:0000313" key="7">
    <source>
        <dbReference type="EMBL" id="ASG68379.1"/>
    </source>
</evidence>
<protein>
    <recommendedName>
        <fullName evidence="6">TM2 domain-containing protein</fullName>
    </recommendedName>
</protein>
<evidence type="ECO:0000256" key="5">
    <source>
        <dbReference type="SAM" id="Phobius"/>
    </source>
</evidence>
<feature type="transmembrane region" description="Helical" evidence="5">
    <location>
        <begin position="39"/>
        <end position="58"/>
    </location>
</feature>
<feature type="transmembrane region" description="Helical" evidence="5">
    <location>
        <begin position="65"/>
        <end position="93"/>
    </location>
</feature>
<accession>A0ABN5AY01</accession>
<dbReference type="EMBL" id="CP022132">
    <property type="protein sequence ID" value="ASG68379.1"/>
    <property type="molecule type" value="Genomic_DNA"/>
</dbReference>
<reference evidence="7 8" key="1">
    <citation type="submission" date="2017-06" db="EMBL/GenBank/DDBJ databases">
        <title>Complete genome of Francisella halioticida.</title>
        <authorList>
            <person name="Sjodin A."/>
        </authorList>
    </citation>
    <scope>NUCLEOTIDE SEQUENCE [LARGE SCALE GENOMIC DNA]</scope>
    <source>
        <strain evidence="7 8">DSM 23729</strain>
    </source>
</reference>
<feature type="domain" description="TM2" evidence="6">
    <location>
        <begin position="35"/>
        <end position="95"/>
    </location>
</feature>
<proteinExistence type="predicted"/>
<keyword evidence="4 5" id="KW-0472">Membrane</keyword>
<evidence type="ECO:0000259" key="6">
    <source>
        <dbReference type="Pfam" id="PF05154"/>
    </source>
</evidence>
<dbReference type="InterPro" id="IPR050932">
    <property type="entry name" value="TM2D1-3-like"/>
</dbReference>
<evidence type="ECO:0000313" key="8">
    <source>
        <dbReference type="Proteomes" id="UP000249910"/>
    </source>
</evidence>
<dbReference type="PANTHER" id="PTHR21016">
    <property type="entry name" value="BETA-AMYLOID BINDING PROTEIN-RELATED"/>
    <property type="match status" value="1"/>
</dbReference>
<organism evidence="7 8">
    <name type="scientific">Francisella halioticida</name>
    <dbReference type="NCBI Taxonomy" id="549298"/>
    <lineage>
        <taxon>Bacteria</taxon>
        <taxon>Pseudomonadati</taxon>
        <taxon>Pseudomonadota</taxon>
        <taxon>Gammaproteobacteria</taxon>
        <taxon>Thiotrichales</taxon>
        <taxon>Francisellaceae</taxon>
        <taxon>Francisella</taxon>
    </lineage>
</organism>
<comment type="subcellular location">
    <subcellularLocation>
        <location evidence="1">Membrane</location>
        <topology evidence="1">Multi-pass membrane protein</topology>
    </subcellularLocation>
</comment>
<evidence type="ECO:0000256" key="1">
    <source>
        <dbReference type="ARBA" id="ARBA00004141"/>
    </source>
</evidence>
<dbReference type="InterPro" id="IPR007829">
    <property type="entry name" value="TM2"/>
</dbReference>
<dbReference type="PANTHER" id="PTHR21016:SF25">
    <property type="entry name" value="TM2 DOMAIN-CONTAINING PROTEIN DDB_G0277895-RELATED"/>
    <property type="match status" value="1"/>
</dbReference>
<dbReference type="Pfam" id="PF05154">
    <property type="entry name" value="TM2"/>
    <property type="match status" value="1"/>
</dbReference>
<evidence type="ECO:0000256" key="2">
    <source>
        <dbReference type="ARBA" id="ARBA00022692"/>
    </source>
</evidence>
<dbReference type="Proteomes" id="UP000249910">
    <property type="component" value="Chromosome"/>
</dbReference>
<keyword evidence="3 5" id="KW-1133">Transmembrane helix</keyword>
<sequence length="121" mass="13628">MFCSNCGSQINENAIVCIKCGCATQKYILSQQKSSKDIGVAYLLWFFLGYFGGHRFYLGKTKSAIIMLICSIVSWFLSILILPLLAMFIWWIVDTFLIPNMINDPDNTGLTISKTATELLK</sequence>
<name>A0ABN5AY01_9GAMM</name>